<evidence type="ECO:0000256" key="1">
    <source>
        <dbReference type="SAM" id="Coils"/>
    </source>
</evidence>
<evidence type="ECO:0000313" key="3">
    <source>
        <dbReference type="EMBL" id="TSD08561.1"/>
    </source>
</evidence>
<feature type="domain" description="Ribbon-helix-helix protein CopG" evidence="2">
    <location>
        <begin position="48"/>
        <end position="80"/>
    </location>
</feature>
<organism evidence="3 4">
    <name type="scientific">Haloglomus irregulare</name>
    <dbReference type="NCBI Taxonomy" id="2234134"/>
    <lineage>
        <taxon>Archaea</taxon>
        <taxon>Methanobacteriati</taxon>
        <taxon>Methanobacteriota</taxon>
        <taxon>Stenosarchaea group</taxon>
        <taxon>Halobacteria</taxon>
        <taxon>Halobacteriales</taxon>
        <taxon>Natronomonadaceae</taxon>
        <taxon>Haloglomus</taxon>
    </lineage>
</organism>
<keyword evidence="4" id="KW-1185">Reference proteome</keyword>
<name>A0A554MTY7_9EURY</name>
<dbReference type="Pfam" id="PF01402">
    <property type="entry name" value="RHH_1"/>
    <property type="match status" value="1"/>
</dbReference>
<reference evidence="3 4" key="1">
    <citation type="submission" date="2018-06" db="EMBL/GenBank/DDBJ databases">
        <title>Natronomonas sp. F16-60 a new haloarchaeon isolated from a solar saltern of Isla Cristina, Huelva, Spain.</title>
        <authorList>
            <person name="Duran-Viseras A."/>
            <person name="Sanchez-Porro C."/>
            <person name="Ventosa A."/>
        </authorList>
    </citation>
    <scope>NUCLEOTIDE SEQUENCE [LARGE SCALE GENOMIC DNA]</scope>
    <source>
        <strain evidence="3 4">F16-60</strain>
    </source>
</reference>
<sequence length="151" mass="18169">MVSRLTLLESSHSVLDWCYNPHIEYHILTPNSKTTIQRQCENPVMKHLSVTVEESTLERIDELKEERDESRSQVVRDLLSKGQRADELEKELNTLRQRLETREARIEELEQQLTRRSQIEEKVEEVALEVREERAESNAPFFVKWYRWFRD</sequence>
<evidence type="ECO:0000313" key="4">
    <source>
        <dbReference type="Proteomes" id="UP000319894"/>
    </source>
</evidence>
<comment type="caution">
    <text evidence="3">The sequence shown here is derived from an EMBL/GenBank/DDBJ whole genome shotgun (WGS) entry which is preliminary data.</text>
</comment>
<dbReference type="InterPro" id="IPR002145">
    <property type="entry name" value="CopG"/>
</dbReference>
<proteinExistence type="predicted"/>
<gene>
    <name evidence="3" type="ORF">DP107_19300</name>
</gene>
<protein>
    <recommendedName>
        <fullName evidence="2">Ribbon-helix-helix protein CopG domain-containing protein</fullName>
    </recommendedName>
</protein>
<keyword evidence="1" id="KW-0175">Coiled coil</keyword>
<dbReference type="Proteomes" id="UP000319894">
    <property type="component" value="Unassembled WGS sequence"/>
</dbReference>
<evidence type="ECO:0000259" key="2">
    <source>
        <dbReference type="Pfam" id="PF01402"/>
    </source>
</evidence>
<dbReference type="InParanoid" id="A0A554MTY7"/>
<feature type="coiled-coil region" evidence="1">
    <location>
        <begin position="53"/>
        <end position="136"/>
    </location>
</feature>
<accession>A0A554MTY7</accession>
<dbReference type="EMBL" id="QMDX01000040">
    <property type="protein sequence ID" value="TSD08561.1"/>
    <property type="molecule type" value="Genomic_DNA"/>
</dbReference>
<dbReference type="GO" id="GO:0006355">
    <property type="term" value="P:regulation of DNA-templated transcription"/>
    <property type="evidence" value="ECO:0007669"/>
    <property type="project" value="InterPro"/>
</dbReference>
<dbReference type="AlphaFoldDB" id="A0A554MTY7"/>